<evidence type="ECO:0000256" key="7">
    <source>
        <dbReference type="ARBA" id="ARBA00023274"/>
    </source>
</evidence>
<dbReference type="PIRSF" id="PIRSF037969">
    <property type="entry name" value="U1_snRNP-C"/>
    <property type="match status" value="1"/>
</dbReference>
<evidence type="ECO:0000313" key="10">
    <source>
        <dbReference type="Proteomes" id="UP000094112"/>
    </source>
</evidence>
<dbReference type="GO" id="GO:0000395">
    <property type="term" value="P:mRNA 5'-splice site recognition"/>
    <property type="evidence" value="ECO:0007669"/>
    <property type="project" value="InterPro"/>
</dbReference>
<comment type="subcellular location">
    <subcellularLocation>
        <location evidence="1">Nucleus</location>
    </subcellularLocation>
</comment>
<protein>
    <recommendedName>
        <fullName evidence="8">Matrin-type domain-containing protein</fullName>
    </recommendedName>
</protein>
<keyword evidence="5" id="KW-0694">RNA-binding</keyword>
<dbReference type="InterPro" id="IPR017340">
    <property type="entry name" value="U1_snRNP-C"/>
</dbReference>
<dbReference type="SUPFAM" id="SSF57667">
    <property type="entry name" value="beta-beta-alpha zinc fingers"/>
    <property type="match status" value="1"/>
</dbReference>
<dbReference type="InterPro" id="IPR013085">
    <property type="entry name" value="U1-CZ_Znf_C2H2"/>
</dbReference>
<dbReference type="STRING" id="683960.A0A1E3P033"/>
<gene>
    <name evidence="9" type="ORF">WICANDRAFT_95653</name>
</gene>
<evidence type="ECO:0000313" key="9">
    <source>
        <dbReference type="EMBL" id="ODQ58227.1"/>
    </source>
</evidence>
<dbReference type="RefSeq" id="XP_019037434.1">
    <property type="nucleotide sequence ID" value="XM_019186501.1"/>
</dbReference>
<dbReference type="EMBL" id="KV454212">
    <property type="protein sequence ID" value="ODQ58227.1"/>
    <property type="molecule type" value="Genomic_DNA"/>
</dbReference>
<dbReference type="PROSITE" id="PS50171">
    <property type="entry name" value="ZF_MATRIN"/>
    <property type="match status" value="1"/>
</dbReference>
<dbReference type="Proteomes" id="UP000094112">
    <property type="component" value="Unassembled WGS sequence"/>
</dbReference>
<keyword evidence="10" id="KW-1185">Reference proteome</keyword>
<dbReference type="GO" id="GO:0030627">
    <property type="term" value="F:pre-mRNA 5'-splice site binding"/>
    <property type="evidence" value="ECO:0007669"/>
    <property type="project" value="InterPro"/>
</dbReference>
<proteinExistence type="predicted"/>
<dbReference type="GO" id="GO:0008270">
    <property type="term" value="F:zinc ion binding"/>
    <property type="evidence" value="ECO:0007669"/>
    <property type="project" value="UniProtKB-KW"/>
</dbReference>
<dbReference type="PANTHER" id="PTHR31148:SF1">
    <property type="entry name" value="U1 SMALL NUCLEAR RIBONUCLEOPROTEIN C"/>
    <property type="match status" value="1"/>
</dbReference>
<dbReference type="GeneID" id="30203747"/>
<keyword evidence="2" id="KW-0479">Metal-binding</keyword>
<name>A0A1E3P033_WICAA</name>
<dbReference type="InterPro" id="IPR003604">
    <property type="entry name" value="Matrin/U1-like-C_Znf_C2H2"/>
</dbReference>
<dbReference type="AlphaFoldDB" id="A0A1E3P033"/>
<evidence type="ECO:0000256" key="1">
    <source>
        <dbReference type="ARBA" id="ARBA00004123"/>
    </source>
</evidence>
<accession>A0A1E3P033</accession>
<dbReference type="SMART" id="SM00451">
    <property type="entry name" value="ZnF_U1"/>
    <property type="match status" value="1"/>
</dbReference>
<dbReference type="Gene3D" id="3.30.160.60">
    <property type="entry name" value="Classic Zinc Finger"/>
    <property type="match status" value="1"/>
</dbReference>
<dbReference type="GO" id="GO:0005685">
    <property type="term" value="C:U1 snRNP"/>
    <property type="evidence" value="ECO:0007669"/>
    <property type="project" value="InterPro"/>
</dbReference>
<dbReference type="InterPro" id="IPR000690">
    <property type="entry name" value="Matrin/U1-C_Znf_C2H2"/>
</dbReference>
<dbReference type="PANTHER" id="PTHR31148">
    <property type="entry name" value="U1 SMALL NUCLEAR RIBONUCLEOPROTEIN C"/>
    <property type="match status" value="1"/>
</dbReference>
<evidence type="ECO:0000259" key="8">
    <source>
        <dbReference type="PROSITE" id="PS50171"/>
    </source>
</evidence>
<reference evidence="9 10" key="1">
    <citation type="journal article" date="2016" name="Proc. Natl. Acad. Sci. U.S.A.">
        <title>Comparative genomics of biotechnologically important yeasts.</title>
        <authorList>
            <person name="Riley R."/>
            <person name="Haridas S."/>
            <person name="Wolfe K.H."/>
            <person name="Lopes M.R."/>
            <person name="Hittinger C.T."/>
            <person name="Goeker M."/>
            <person name="Salamov A.A."/>
            <person name="Wisecaver J.H."/>
            <person name="Long T.M."/>
            <person name="Calvey C.H."/>
            <person name="Aerts A.L."/>
            <person name="Barry K.W."/>
            <person name="Choi C."/>
            <person name="Clum A."/>
            <person name="Coughlan A.Y."/>
            <person name="Deshpande S."/>
            <person name="Douglass A.P."/>
            <person name="Hanson S.J."/>
            <person name="Klenk H.-P."/>
            <person name="LaButti K.M."/>
            <person name="Lapidus A."/>
            <person name="Lindquist E.A."/>
            <person name="Lipzen A.M."/>
            <person name="Meier-Kolthoff J.P."/>
            <person name="Ohm R.A."/>
            <person name="Otillar R.P."/>
            <person name="Pangilinan J.L."/>
            <person name="Peng Y."/>
            <person name="Rokas A."/>
            <person name="Rosa C.A."/>
            <person name="Scheuner C."/>
            <person name="Sibirny A.A."/>
            <person name="Slot J.C."/>
            <person name="Stielow J.B."/>
            <person name="Sun H."/>
            <person name="Kurtzman C.P."/>
            <person name="Blackwell M."/>
            <person name="Grigoriev I.V."/>
            <person name="Jeffries T.W."/>
        </authorList>
    </citation>
    <scope>NUCLEOTIDE SEQUENCE [LARGE SCALE GENOMIC DNA]</scope>
    <source>
        <strain evidence="10">ATCC 58044 / CBS 1984 / NCYC 433 / NRRL Y-366-8</strain>
    </source>
</reference>
<keyword evidence="3" id="KW-0863">Zinc-finger</keyword>
<evidence type="ECO:0000256" key="4">
    <source>
        <dbReference type="ARBA" id="ARBA00022833"/>
    </source>
</evidence>
<dbReference type="InterPro" id="IPR036236">
    <property type="entry name" value="Znf_C2H2_sf"/>
</dbReference>
<organism evidence="9 10">
    <name type="scientific">Wickerhamomyces anomalus (strain ATCC 58044 / CBS 1984 / NCYC 433 / NRRL Y-366-8)</name>
    <name type="common">Yeast</name>
    <name type="synonym">Hansenula anomala</name>
    <dbReference type="NCBI Taxonomy" id="683960"/>
    <lineage>
        <taxon>Eukaryota</taxon>
        <taxon>Fungi</taxon>
        <taxon>Dikarya</taxon>
        <taxon>Ascomycota</taxon>
        <taxon>Saccharomycotina</taxon>
        <taxon>Saccharomycetes</taxon>
        <taxon>Phaffomycetales</taxon>
        <taxon>Wickerhamomycetaceae</taxon>
        <taxon>Wickerhamomyces</taxon>
    </lineage>
</organism>
<evidence type="ECO:0000256" key="6">
    <source>
        <dbReference type="ARBA" id="ARBA00023242"/>
    </source>
</evidence>
<evidence type="ECO:0000256" key="3">
    <source>
        <dbReference type="ARBA" id="ARBA00022771"/>
    </source>
</evidence>
<keyword evidence="6" id="KW-0539">Nucleus</keyword>
<evidence type="ECO:0000256" key="2">
    <source>
        <dbReference type="ARBA" id="ARBA00022723"/>
    </source>
</evidence>
<keyword evidence="4" id="KW-0862">Zinc</keyword>
<keyword evidence="7" id="KW-0687">Ribonucleoprotein</keyword>
<dbReference type="Pfam" id="PF06220">
    <property type="entry name" value="zf-U1"/>
    <property type="match status" value="1"/>
</dbReference>
<sequence length="121" mass="13868">MVRFYCDYCKSYLTHDATSVRKNHLTGKNHVKFVCDYYEEEAKKLGIWNPNNLPFEITTDKLYRGIPGSESKQPLDLYRLAETKTLPPPPTLPNLPGPPPKVLHDVKDEKELLGNILKTVN</sequence>
<evidence type="ECO:0000256" key="5">
    <source>
        <dbReference type="ARBA" id="ARBA00022884"/>
    </source>
</evidence>
<feature type="domain" description="Matrin-type" evidence="8">
    <location>
        <begin position="4"/>
        <end position="36"/>
    </location>
</feature>
<dbReference type="OrthoDB" id="76567at2759"/>